<dbReference type="InterPro" id="IPR050121">
    <property type="entry name" value="Cytochrome_P450_monoxygenase"/>
</dbReference>
<keyword evidence="9" id="KW-0812">Transmembrane</keyword>
<evidence type="ECO:0000256" key="4">
    <source>
        <dbReference type="ARBA" id="ARBA00022723"/>
    </source>
</evidence>
<keyword evidence="8" id="KW-0349">Heme</keyword>
<dbReference type="Pfam" id="PF00067">
    <property type="entry name" value="p450"/>
    <property type="match status" value="1"/>
</dbReference>
<sequence length="576" mass="64012">MSSSLLSYQDTVFVTIGSGLVRCCHNFACHNLPSISKACHLVFKRYEPSAPSTHLGLLVAVPAMLTWLFVPHCSNTVFAFGSSFVIYVASVVASIIVYRLGPFHPLAKYPGPIMCKLSKLWMSYVCTSGRQHIYYHSLHDKYGDIVRIGPNELSIRDAAAVNPMMGSQGLPKGPMWDGRVAGNKTPAKPLIQISGPDHTRRRRPWNRAFNSEALKGYEEIIEKRANQLIQTLGDQVGPTNLSKWISYFTFDFMSDMAFGGGSEMLREGDKDGIWRALDGATMIGTALGHSPWLGQYFKYIPVGSERRKFRNFAISRAQIRVKEGSMTKDVFHHFLNESGTDDHPSSVAEAMSDSALVIIAGSDTTSTVLSSLFWFIMCNPGVYRRLQDEIDNVFPPGENALNPSKHIHMNYLNAIINETLRLLPPVLSGSQRVVARGSGAATIGSNVIPEGTAVFSHFYSVHRDPRSFSPLPDVFWPDRWLSEGERTSPFSPAHKGPVDVVLDRAAFTPFSFGPSNCVGKNLALQEIRMVVSLMLQSFDMQLAKGYDAQRWEREIEDRLISHTGELPVVLTARYKS</sequence>
<dbReference type="OrthoDB" id="6692864at2759"/>
<gene>
    <name evidence="10" type="ORF">FIBSPDRAFT_779072</name>
</gene>
<feature type="binding site" description="axial binding residue" evidence="8">
    <location>
        <position position="517"/>
    </location>
    <ligand>
        <name>heme</name>
        <dbReference type="ChEBI" id="CHEBI:30413"/>
    </ligand>
    <ligandPart>
        <name>Fe</name>
        <dbReference type="ChEBI" id="CHEBI:18248"/>
    </ligandPart>
</feature>
<evidence type="ECO:0000256" key="7">
    <source>
        <dbReference type="ARBA" id="ARBA00023033"/>
    </source>
</evidence>
<dbReference type="PRINTS" id="PR00385">
    <property type="entry name" value="P450"/>
</dbReference>
<feature type="transmembrane region" description="Helical" evidence="9">
    <location>
        <begin position="76"/>
        <end position="98"/>
    </location>
</feature>
<keyword evidence="5" id="KW-0560">Oxidoreductase</keyword>
<feature type="transmembrane region" description="Helical" evidence="9">
    <location>
        <begin position="53"/>
        <end position="70"/>
    </location>
</feature>
<dbReference type="PANTHER" id="PTHR24305:SF187">
    <property type="entry name" value="P450, PUTATIVE (EUROFUNG)-RELATED"/>
    <property type="match status" value="1"/>
</dbReference>
<dbReference type="Gene3D" id="1.10.630.10">
    <property type="entry name" value="Cytochrome P450"/>
    <property type="match status" value="1"/>
</dbReference>
<keyword evidence="6 8" id="KW-0408">Iron</keyword>
<dbReference type="PANTHER" id="PTHR24305">
    <property type="entry name" value="CYTOCHROME P450"/>
    <property type="match status" value="1"/>
</dbReference>
<dbReference type="EMBL" id="KV417501">
    <property type="protein sequence ID" value="KZP28789.1"/>
    <property type="molecule type" value="Genomic_DNA"/>
</dbReference>
<dbReference type="GO" id="GO:0020037">
    <property type="term" value="F:heme binding"/>
    <property type="evidence" value="ECO:0007669"/>
    <property type="project" value="InterPro"/>
</dbReference>
<dbReference type="CDD" id="cd11061">
    <property type="entry name" value="CYP67-like"/>
    <property type="match status" value="1"/>
</dbReference>
<evidence type="ECO:0000313" key="11">
    <source>
        <dbReference type="Proteomes" id="UP000076532"/>
    </source>
</evidence>
<evidence type="ECO:0000256" key="3">
    <source>
        <dbReference type="ARBA" id="ARBA00010617"/>
    </source>
</evidence>
<comment type="pathway">
    <text evidence="2">Secondary metabolite biosynthesis.</text>
</comment>
<reference evidence="10 11" key="1">
    <citation type="journal article" date="2016" name="Mol. Biol. Evol.">
        <title>Comparative Genomics of Early-Diverging Mushroom-Forming Fungi Provides Insights into the Origins of Lignocellulose Decay Capabilities.</title>
        <authorList>
            <person name="Nagy L.G."/>
            <person name="Riley R."/>
            <person name="Tritt A."/>
            <person name="Adam C."/>
            <person name="Daum C."/>
            <person name="Floudas D."/>
            <person name="Sun H."/>
            <person name="Yadav J.S."/>
            <person name="Pangilinan J."/>
            <person name="Larsson K.H."/>
            <person name="Matsuura K."/>
            <person name="Barry K."/>
            <person name="Labutti K."/>
            <person name="Kuo R."/>
            <person name="Ohm R.A."/>
            <person name="Bhattacharya S.S."/>
            <person name="Shirouzu T."/>
            <person name="Yoshinaga Y."/>
            <person name="Martin F.M."/>
            <person name="Grigoriev I.V."/>
            <person name="Hibbett D.S."/>
        </authorList>
    </citation>
    <scope>NUCLEOTIDE SEQUENCE [LARGE SCALE GENOMIC DNA]</scope>
    <source>
        <strain evidence="10 11">CBS 109695</strain>
    </source>
</reference>
<dbReference type="AlphaFoldDB" id="A0A166RY22"/>
<evidence type="ECO:0000313" key="10">
    <source>
        <dbReference type="EMBL" id="KZP28789.1"/>
    </source>
</evidence>
<dbReference type="InterPro" id="IPR036396">
    <property type="entry name" value="Cyt_P450_sf"/>
</dbReference>
<evidence type="ECO:0000256" key="6">
    <source>
        <dbReference type="ARBA" id="ARBA00023004"/>
    </source>
</evidence>
<dbReference type="GO" id="GO:0005506">
    <property type="term" value="F:iron ion binding"/>
    <property type="evidence" value="ECO:0007669"/>
    <property type="project" value="InterPro"/>
</dbReference>
<keyword evidence="7" id="KW-0503">Monooxygenase</keyword>
<organism evidence="10 11">
    <name type="scientific">Athelia psychrophila</name>
    <dbReference type="NCBI Taxonomy" id="1759441"/>
    <lineage>
        <taxon>Eukaryota</taxon>
        <taxon>Fungi</taxon>
        <taxon>Dikarya</taxon>
        <taxon>Basidiomycota</taxon>
        <taxon>Agaricomycotina</taxon>
        <taxon>Agaricomycetes</taxon>
        <taxon>Agaricomycetidae</taxon>
        <taxon>Atheliales</taxon>
        <taxon>Atheliaceae</taxon>
        <taxon>Athelia</taxon>
    </lineage>
</organism>
<comment type="cofactor">
    <cofactor evidence="1 8">
        <name>heme</name>
        <dbReference type="ChEBI" id="CHEBI:30413"/>
    </cofactor>
</comment>
<keyword evidence="9" id="KW-0472">Membrane</keyword>
<evidence type="ECO:0000256" key="5">
    <source>
        <dbReference type="ARBA" id="ARBA00023002"/>
    </source>
</evidence>
<keyword evidence="9" id="KW-1133">Transmembrane helix</keyword>
<dbReference type="GO" id="GO:0016705">
    <property type="term" value="F:oxidoreductase activity, acting on paired donors, with incorporation or reduction of molecular oxygen"/>
    <property type="evidence" value="ECO:0007669"/>
    <property type="project" value="InterPro"/>
</dbReference>
<evidence type="ECO:0000256" key="1">
    <source>
        <dbReference type="ARBA" id="ARBA00001971"/>
    </source>
</evidence>
<keyword evidence="11" id="KW-1185">Reference proteome</keyword>
<evidence type="ECO:0000256" key="2">
    <source>
        <dbReference type="ARBA" id="ARBA00005179"/>
    </source>
</evidence>
<accession>A0A166RY22</accession>
<name>A0A166RY22_9AGAM</name>
<comment type="similarity">
    <text evidence="3">Belongs to the cytochrome P450 family.</text>
</comment>
<dbReference type="GO" id="GO:0004497">
    <property type="term" value="F:monooxygenase activity"/>
    <property type="evidence" value="ECO:0007669"/>
    <property type="project" value="UniProtKB-KW"/>
</dbReference>
<evidence type="ECO:0000256" key="8">
    <source>
        <dbReference type="PIRSR" id="PIRSR602401-1"/>
    </source>
</evidence>
<dbReference type="InterPro" id="IPR001128">
    <property type="entry name" value="Cyt_P450"/>
</dbReference>
<dbReference type="PRINTS" id="PR00463">
    <property type="entry name" value="EP450I"/>
</dbReference>
<dbReference type="STRING" id="436010.A0A166RY22"/>
<evidence type="ECO:0000256" key="9">
    <source>
        <dbReference type="SAM" id="Phobius"/>
    </source>
</evidence>
<proteinExistence type="inferred from homology"/>
<dbReference type="SUPFAM" id="SSF48264">
    <property type="entry name" value="Cytochrome P450"/>
    <property type="match status" value="1"/>
</dbReference>
<dbReference type="Proteomes" id="UP000076532">
    <property type="component" value="Unassembled WGS sequence"/>
</dbReference>
<keyword evidence="4 8" id="KW-0479">Metal-binding</keyword>
<protein>
    <submittedName>
        <fullName evidence="10">Cytochrome P450</fullName>
    </submittedName>
</protein>
<dbReference type="InterPro" id="IPR002401">
    <property type="entry name" value="Cyt_P450_E_grp-I"/>
</dbReference>